<reference evidence="3 5" key="1">
    <citation type="submission" date="2015-10" db="EMBL/GenBank/DDBJ databases">
        <title>The cercosporin biosynthetic gene cluster was horizontally transferred to several fungal lineages and shown to be expanded in Cercospora beticola based on microsynteny with recipient genomes.</title>
        <authorList>
            <person name="De Jonge R."/>
            <person name="Ebert M.K."/>
            <person name="Suttle J.C."/>
            <person name="Jurick Ii W.M."/>
            <person name="Secor G.A."/>
            <person name="Thomma B.P."/>
            <person name="Van De Peer Y."/>
            <person name="Bolton M.D."/>
        </authorList>
    </citation>
    <scope>NUCLEOTIDE SEQUENCE [LARGE SCALE GENOMIC DNA]</scope>
    <source>
        <strain evidence="3 5">09-40</strain>
    </source>
</reference>
<evidence type="ECO:0000313" key="4">
    <source>
        <dbReference type="EMBL" id="WPA96228.1"/>
    </source>
</evidence>
<dbReference type="AlphaFoldDB" id="A0A2G5I922"/>
<dbReference type="PANTHER" id="PTHR21021">
    <property type="entry name" value="GAF/PUTATIVE CYTOSKELETAL PROTEIN"/>
    <property type="match status" value="1"/>
</dbReference>
<evidence type="ECO:0000256" key="1">
    <source>
        <dbReference type="ARBA" id="ARBA00038454"/>
    </source>
</evidence>
<sequence>MVHADSSNFVAGVSKTQAYDQVIDQAKALFADQRNWVWYEFRQCIDQQSETEHFVSNTANAASLLWHAYHALPAPTNQVNWSGFYTVDHSTPDQLILGPFHGKVACQTIKFGKGVCGAAAASQKTQLVLDVENFPGHIACDGDSRSEIVVPIVKSGKVVAIIDIDCAVENGFDEQDQVKLEQLAEVLANACDW</sequence>
<dbReference type="PANTHER" id="PTHR21021:SF15">
    <property type="entry name" value="FREE METHIONINE-R-SULFOXIDE REDUCTASE"/>
    <property type="match status" value="1"/>
</dbReference>
<dbReference type="Pfam" id="PF13185">
    <property type="entry name" value="GAF_2"/>
    <property type="match status" value="1"/>
</dbReference>
<comment type="similarity">
    <text evidence="1">Belongs to the free Met sulfoxide reductase family.</text>
</comment>
<reference evidence="4 6" key="2">
    <citation type="submission" date="2023-09" db="EMBL/GenBank/DDBJ databases">
        <title>Complete-Gapless Cercospora beticola genome.</title>
        <authorList>
            <person name="Wyatt N.A."/>
            <person name="Spanner R.E."/>
            <person name="Bolton M.D."/>
        </authorList>
    </citation>
    <scope>NUCLEOTIDE SEQUENCE [LARGE SCALE GENOMIC DNA]</scope>
    <source>
        <strain evidence="4">Cb09-40</strain>
    </source>
</reference>
<dbReference type="SUPFAM" id="SSF55781">
    <property type="entry name" value="GAF domain-like"/>
    <property type="match status" value="1"/>
</dbReference>
<keyword evidence="6" id="KW-1185">Reference proteome</keyword>
<evidence type="ECO:0000313" key="3">
    <source>
        <dbReference type="EMBL" id="PIB01278.1"/>
    </source>
</evidence>
<evidence type="ECO:0000313" key="5">
    <source>
        <dbReference type="Proteomes" id="UP000230605"/>
    </source>
</evidence>
<dbReference type="EMBL" id="LKMD01000100">
    <property type="protein sequence ID" value="PIB01278.1"/>
    <property type="molecule type" value="Genomic_DNA"/>
</dbReference>
<dbReference type="Gene3D" id="3.30.450.40">
    <property type="match status" value="1"/>
</dbReference>
<accession>A0A2G5I922</accession>
<dbReference type="Proteomes" id="UP001302367">
    <property type="component" value="Chromosome 1"/>
</dbReference>
<dbReference type="FunFam" id="3.30.450.40:FF:000008">
    <property type="entry name" value="GAF domain-containing proteins"/>
    <property type="match status" value="1"/>
</dbReference>
<dbReference type="EMBL" id="CP134184">
    <property type="protein sequence ID" value="WPA96228.1"/>
    <property type="molecule type" value="Genomic_DNA"/>
</dbReference>
<dbReference type="InterPro" id="IPR029016">
    <property type="entry name" value="GAF-like_dom_sf"/>
</dbReference>
<dbReference type="InterPro" id="IPR000614">
    <property type="entry name" value="FRMsr_CS"/>
</dbReference>
<organism evidence="3 5">
    <name type="scientific">Cercospora beticola</name>
    <name type="common">Sugarbeet leaf spot fungus</name>
    <dbReference type="NCBI Taxonomy" id="122368"/>
    <lineage>
        <taxon>Eukaryota</taxon>
        <taxon>Fungi</taxon>
        <taxon>Dikarya</taxon>
        <taxon>Ascomycota</taxon>
        <taxon>Pezizomycotina</taxon>
        <taxon>Dothideomycetes</taxon>
        <taxon>Dothideomycetidae</taxon>
        <taxon>Mycosphaerellales</taxon>
        <taxon>Mycosphaerellaceae</taxon>
        <taxon>Cercospora</taxon>
    </lineage>
</organism>
<protein>
    <submittedName>
        <fullName evidence="3">Free methionine-R-sulfoxide reductase</fullName>
    </submittedName>
</protein>
<dbReference type="Proteomes" id="UP000230605">
    <property type="component" value="Chromosome 1"/>
</dbReference>
<dbReference type="OrthoDB" id="15735at2759"/>
<feature type="domain" description="GAF" evidence="2">
    <location>
        <begin position="83"/>
        <end position="190"/>
    </location>
</feature>
<dbReference type="InterPro" id="IPR003018">
    <property type="entry name" value="GAF"/>
</dbReference>
<dbReference type="GO" id="GO:0005829">
    <property type="term" value="C:cytosol"/>
    <property type="evidence" value="ECO:0007669"/>
    <property type="project" value="TreeGrafter"/>
</dbReference>
<dbReference type="PROSITE" id="PS01320">
    <property type="entry name" value="UPF0067"/>
    <property type="match status" value="1"/>
</dbReference>
<evidence type="ECO:0000313" key="6">
    <source>
        <dbReference type="Proteomes" id="UP001302367"/>
    </source>
</evidence>
<dbReference type="InterPro" id="IPR051330">
    <property type="entry name" value="Phosphatase_reg/MetRdx"/>
</dbReference>
<dbReference type="GO" id="GO:0033745">
    <property type="term" value="F:L-methionine-(R)-S-oxide reductase activity"/>
    <property type="evidence" value="ECO:0007669"/>
    <property type="project" value="TreeGrafter"/>
</dbReference>
<name>A0A2G5I922_CERBT</name>
<proteinExistence type="inferred from homology"/>
<gene>
    <name evidence="3" type="ORF">CB0940_00800</name>
    <name evidence="4" type="ORF">RHO25_000834</name>
</gene>
<evidence type="ECO:0000259" key="2">
    <source>
        <dbReference type="Pfam" id="PF13185"/>
    </source>
</evidence>